<name>A0AAD6J018_DREDA</name>
<accession>A0AAD6J018</accession>
<keyword evidence="3" id="KW-1185">Reference proteome</keyword>
<comment type="caution">
    <text evidence="2">The sequence shown here is derived from an EMBL/GenBank/DDBJ whole genome shotgun (WGS) entry which is preliminary data.</text>
</comment>
<protein>
    <submittedName>
        <fullName evidence="2">Uncharacterized protein</fullName>
    </submittedName>
</protein>
<sequence>MMMMMMRFDRIQRSSCPRRKEESGPASKSERVTANCMHKHSAPYAGLTLLLATNSPQPQQQHLTRRWLASQGALGWNREKREKNKK</sequence>
<proteinExistence type="predicted"/>
<evidence type="ECO:0000313" key="2">
    <source>
        <dbReference type="EMBL" id="KAJ6261903.1"/>
    </source>
</evidence>
<gene>
    <name evidence="2" type="ORF">Dda_2702</name>
</gene>
<dbReference type="AlphaFoldDB" id="A0AAD6J018"/>
<dbReference type="EMBL" id="JAQGDS010000003">
    <property type="protein sequence ID" value="KAJ6261903.1"/>
    <property type="molecule type" value="Genomic_DNA"/>
</dbReference>
<feature type="region of interest" description="Disordered" evidence="1">
    <location>
        <begin position="1"/>
        <end position="32"/>
    </location>
</feature>
<reference evidence="2" key="1">
    <citation type="submission" date="2023-01" db="EMBL/GenBank/DDBJ databases">
        <title>The chitinases involved in constricting ring structure development in the nematode-trapping fungus Drechslerella dactyloides.</title>
        <authorList>
            <person name="Wang R."/>
            <person name="Zhang L."/>
            <person name="Tang P."/>
            <person name="Li S."/>
            <person name="Liang L."/>
        </authorList>
    </citation>
    <scope>NUCLEOTIDE SEQUENCE</scope>
    <source>
        <strain evidence="2">YMF1.00031</strain>
    </source>
</reference>
<evidence type="ECO:0000256" key="1">
    <source>
        <dbReference type="SAM" id="MobiDB-lite"/>
    </source>
</evidence>
<dbReference type="Proteomes" id="UP001221413">
    <property type="component" value="Unassembled WGS sequence"/>
</dbReference>
<organism evidence="2 3">
    <name type="scientific">Drechslerella dactyloides</name>
    <name type="common">Nematode-trapping fungus</name>
    <name type="synonym">Arthrobotrys dactyloides</name>
    <dbReference type="NCBI Taxonomy" id="74499"/>
    <lineage>
        <taxon>Eukaryota</taxon>
        <taxon>Fungi</taxon>
        <taxon>Dikarya</taxon>
        <taxon>Ascomycota</taxon>
        <taxon>Pezizomycotina</taxon>
        <taxon>Orbiliomycetes</taxon>
        <taxon>Orbiliales</taxon>
        <taxon>Orbiliaceae</taxon>
        <taxon>Drechslerella</taxon>
    </lineage>
</organism>
<evidence type="ECO:0000313" key="3">
    <source>
        <dbReference type="Proteomes" id="UP001221413"/>
    </source>
</evidence>
<feature type="compositionally biased region" description="Basic and acidic residues" evidence="1">
    <location>
        <begin position="7"/>
        <end position="31"/>
    </location>
</feature>